<dbReference type="RefSeq" id="WP_107584718.1">
    <property type="nucleotide sequence ID" value="NZ_PZJJ01000010.1"/>
</dbReference>
<reference evidence="2 3" key="1">
    <citation type="submission" date="2018-03" db="EMBL/GenBank/DDBJ databases">
        <title>Alkalicoccus saliphilus sp. nov., isolated from a mineral pool.</title>
        <authorList>
            <person name="Zhao B."/>
        </authorList>
    </citation>
    <scope>NUCLEOTIDE SEQUENCE [LARGE SCALE GENOMIC DNA]</scope>
    <source>
        <strain evidence="2 3">6AG</strain>
    </source>
</reference>
<organism evidence="2 3">
    <name type="scientific">Alkalicoccus saliphilus</name>
    <dbReference type="NCBI Taxonomy" id="200989"/>
    <lineage>
        <taxon>Bacteria</taxon>
        <taxon>Bacillati</taxon>
        <taxon>Bacillota</taxon>
        <taxon>Bacilli</taxon>
        <taxon>Bacillales</taxon>
        <taxon>Bacillaceae</taxon>
        <taxon>Alkalicoccus</taxon>
    </lineage>
</organism>
<feature type="transmembrane region" description="Helical" evidence="1">
    <location>
        <begin position="37"/>
        <end position="57"/>
    </location>
</feature>
<evidence type="ECO:0000313" key="3">
    <source>
        <dbReference type="Proteomes" id="UP000240509"/>
    </source>
</evidence>
<proteinExistence type="predicted"/>
<keyword evidence="1" id="KW-0472">Membrane</keyword>
<feature type="transmembrane region" description="Helical" evidence="1">
    <location>
        <begin position="69"/>
        <end position="89"/>
    </location>
</feature>
<name>A0A2T4U6U0_9BACI</name>
<dbReference type="OrthoDB" id="9790048at2"/>
<keyword evidence="3" id="KW-1185">Reference proteome</keyword>
<evidence type="ECO:0000256" key="1">
    <source>
        <dbReference type="SAM" id="Phobius"/>
    </source>
</evidence>
<dbReference type="AlphaFoldDB" id="A0A2T4U6U0"/>
<keyword evidence="1" id="KW-0812">Transmembrane</keyword>
<evidence type="ECO:0000313" key="2">
    <source>
        <dbReference type="EMBL" id="PTL39117.1"/>
    </source>
</evidence>
<sequence>MTMVTKTAAFVMALCTGLFMAFVGALTITFFEMHTAWMAMLLTAAVLFIVVAGVLLFAQHSAGGRKKLYGAVLLIVLLAGAGTVGWGWYMDDVEVAEAWGIYMHT</sequence>
<accession>A0A2T4U6U0</accession>
<gene>
    <name evidence="2" type="ORF">C6Y45_08030</name>
</gene>
<feature type="transmembrane region" description="Helical" evidence="1">
    <location>
        <begin position="7"/>
        <end position="31"/>
    </location>
</feature>
<dbReference type="EMBL" id="PZJJ01000010">
    <property type="protein sequence ID" value="PTL39117.1"/>
    <property type="molecule type" value="Genomic_DNA"/>
</dbReference>
<comment type="caution">
    <text evidence="2">The sequence shown here is derived from an EMBL/GenBank/DDBJ whole genome shotgun (WGS) entry which is preliminary data.</text>
</comment>
<protein>
    <submittedName>
        <fullName evidence="2">Uncharacterized protein</fullName>
    </submittedName>
</protein>
<dbReference type="Proteomes" id="UP000240509">
    <property type="component" value="Unassembled WGS sequence"/>
</dbReference>
<keyword evidence="1" id="KW-1133">Transmembrane helix</keyword>